<proteinExistence type="predicted"/>
<comment type="subcellular location">
    <subcellularLocation>
        <location evidence="1">Membrane</location>
        <topology evidence="1">Single-pass membrane protein</topology>
    </subcellularLocation>
</comment>
<evidence type="ECO:0000313" key="17">
    <source>
        <dbReference type="EMBL" id="KAG5582143.1"/>
    </source>
</evidence>
<feature type="domain" description="Protein kinase" evidence="16">
    <location>
        <begin position="1"/>
        <end position="211"/>
    </location>
</feature>
<comment type="caution">
    <text evidence="17">The sequence shown here is derived from an EMBL/GenBank/DDBJ whole genome shotgun (WGS) entry which is preliminary data.</text>
</comment>
<evidence type="ECO:0000256" key="5">
    <source>
        <dbReference type="ARBA" id="ARBA00022679"/>
    </source>
</evidence>
<evidence type="ECO:0000256" key="11">
    <source>
        <dbReference type="ARBA" id="ARBA00022840"/>
    </source>
</evidence>
<reference evidence="17 18" key="1">
    <citation type="submission" date="2020-09" db="EMBL/GenBank/DDBJ databases">
        <title>De no assembly of potato wild relative species, Solanum commersonii.</title>
        <authorList>
            <person name="Cho K."/>
        </authorList>
    </citation>
    <scope>NUCLEOTIDE SEQUENCE [LARGE SCALE GENOMIC DNA]</scope>
    <source>
        <strain evidence="17">LZ3.2</strain>
        <tissue evidence="17">Leaf</tissue>
    </source>
</reference>
<dbReference type="InterPro" id="IPR000719">
    <property type="entry name" value="Prot_kinase_dom"/>
</dbReference>
<feature type="region of interest" description="Disordered" evidence="15">
    <location>
        <begin position="222"/>
        <end position="242"/>
    </location>
</feature>
<keyword evidence="4" id="KW-0433">Leucine-rich repeat</keyword>
<evidence type="ECO:0000256" key="13">
    <source>
        <dbReference type="ARBA" id="ARBA00023136"/>
    </source>
</evidence>
<keyword evidence="13" id="KW-0472">Membrane</keyword>
<dbReference type="Pfam" id="PF00069">
    <property type="entry name" value="Pkinase"/>
    <property type="match status" value="1"/>
</dbReference>
<dbReference type="PROSITE" id="PS50011">
    <property type="entry name" value="PROTEIN_KINASE_DOM"/>
    <property type="match status" value="1"/>
</dbReference>
<dbReference type="OrthoDB" id="1265845at2759"/>
<keyword evidence="9" id="KW-0547">Nucleotide-binding</keyword>
<gene>
    <name evidence="17" type="ORF">H5410_052770</name>
</gene>
<evidence type="ECO:0000256" key="7">
    <source>
        <dbReference type="ARBA" id="ARBA00022729"/>
    </source>
</evidence>
<keyword evidence="10" id="KW-0418">Kinase</keyword>
<evidence type="ECO:0000256" key="14">
    <source>
        <dbReference type="ARBA" id="ARBA00023180"/>
    </source>
</evidence>
<evidence type="ECO:0000256" key="2">
    <source>
        <dbReference type="ARBA" id="ARBA00012513"/>
    </source>
</evidence>
<keyword evidence="11" id="KW-0067">ATP-binding</keyword>
<keyword evidence="18" id="KW-1185">Reference proteome</keyword>
<evidence type="ECO:0000256" key="4">
    <source>
        <dbReference type="ARBA" id="ARBA00022614"/>
    </source>
</evidence>
<protein>
    <recommendedName>
        <fullName evidence="2">non-specific serine/threonine protein kinase</fullName>
        <ecNumber evidence="2">2.7.11.1</ecNumber>
    </recommendedName>
</protein>
<evidence type="ECO:0000256" key="8">
    <source>
        <dbReference type="ARBA" id="ARBA00022737"/>
    </source>
</evidence>
<evidence type="ECO:0000256" key="15">
    <source>
        <dbReference type="SAM" id="MobiDB-lite"/>
    </source>
</evidence>
<keyword evidence="3" id="KW-0723">Serine/threonine-protein kinase</keyword>
<dbReference type="GO" id="GO:0005524">
    <property type="term" value="F:ATP binding"/>
    <property type="evidence" value="ECO:0007669"/>
    <property type="project" value="UniProtKB-KW"/>
</dbReference>
<keyword evidence="6" id="KW-0812">Transmembrane</keyword>
<dbReference type="EC" id="2.7.11.1" evidence="2"/>
<keyword evidence="5" id="KW-0808">Transferase</keyword>
<evidence type="ECO:0000256" key="1">
    <source>
        <dbReference type="ARBA" id="ARBA00004167"/>
    </source>
</evidence>
<dbReference type="GO" id="GO:0016020">
    <property type="term" value="C:membrane"/>
    <property type="evidence" value="ECO:0007669"/>
    <property type="project" value="UniProtKB-SubCell"/>
</dbReference>
<evidence type="ECO:0000256" key="6">
    <source>
        <dbReference type="ARBA" id="ARBA00022692"/>
    </source>
</evidence>
<keyword evidence="12" id="KW-1133">Transmembrane helix</keyword>
<dbReference type="AlphaFoldDB" id="A0A9J5X349"/>
<dbReference type="SUPFAM" id="SSF56112">
    <property type="entry name" value="Protein kinase-like (PK-like)"/>
    <property type="match status" value="1"/>
</dbReference>
<dbReference type="FunFam" id="1.10.510.10:FF:000453">
    <property type="entry name" value="LRR receptor-like serine/threonine-protein kinase HSL2"/>
    <property type="match status" value="1"/>
</dbReference>
<evidence type="ECO:0000259" key="16">
    <source>
        <dbReference type="PROSITE" id="PS50011"/>
    </source>
</evidence>
<accession>A0A9J5X349</accession>
<dbReference type="InterPro" id="IPR008271">
    <property type="entry name" value="Ser/Thr_kinase_AS"/>
</dbReference>
<keyword evidence="14" id="KW-0325">Glycoprotein</keyword>
<evidence type="ECO:0000313" key="18">
    <source>
        <dbReference type="Proteomes" id="UP000824120"/>
    </source>
</evidence>
<evidence type="ECO:0000256" key="12">
    <source>
        <dbReference type="ARBA" id="ARBA00022989"/>
    </source>
</evidence>
<dbReference type="EMBL" id="JACXVP010000010">
    <property type="protein sequence ID" value="KAG5582143.1"/>
    <property type="molecule type" value="Genomic_DNA"/>
</dbReference>
<evidence type="ECO:0000256" key="9">
    <source>
        <dbReference type="ARBA" id="ARBA00022741"/>
    </source>
</evidence>
<dbReference type="InterPro" id="IPR011009">
    <property type="entry name" value="Kinase-like_dom_sf"/>
</dbReference>
<dbReference type="GO" id="GO:0004674">
    <property type="term" value="F:protein serine/threonine kinase activity"/>
    <property type="evidence" value="ECO:0007669"/>
    <property type="project" value="UniProtKB-KW"/>
</dbReference>
<organism evidence="17 18">
    <name type="scientific">Solanum commersonii</name>
    <name type="common">Commerson's wild potato</name>
    <name type="synonym">Commerson's nightshade</name>
    <dbReference type="NCBI Taxonomy" id="4109"/>
    <lineage>
        <taxon>Eukaryota</taxon>
        <taxon>Viridiplantae</taxon>
        <taxon>Streptophyta</taxon>
        <taxon>Embryophyta</taxon>
        <taxon>Tracheophyta</taxon>
        <taxon>Spermatophyta</taxon>
        <taxon>Magnoliopsida</taxon>
        <taxon>eudicotyledons</taxon>
        <taxon>Gunneridae</taxon>
        <taxon>Pentapetalae</taxon>
        <taxon>asterids</taxon>
        <taxon>lamiids</taxon>
        <taxon>Solanales</taxon>
        <taxon>Solanaceae</taxon>
        <taxon>Solanoideae</taxon>
        <taxon>Solaneae</taxon>
        <taxon>Solanum</taxon>
    </lineage>
</organism>
<name>A0A9J5X349_SOLCO</name>
<keyword evidence="8" id="KW-0677">Repeat</keyword>
<dbReference type="Proteomes" id="UP000824120">
    <property type="component" value="Chromosome 10"/>
</dbReference>
<dbReference type="PROSITE" id="PS00108">
    <property type="entry name" value="PROTEIN_KINASE_ST"/>
    <property type="match status" value="1"/>
</dbReference>
<evidence type="ECO:0000256" key="10">
    <source>
        <dbReference type="ARBA" id="ARBA00022777"/>
    </source>
</evidence>
<dbReference type="SMART" id="SM00220">
    <property type="entry name" value="S_TKc"/>
    <property type="match status" value="1"/>
</dbReference>
<keyword evidence="7" id="KW-0732">Signal</keyword>
<feature type="compositionally biased region" description="Polar residues" evidence="15">
    <location>
        <begin position="231"/>
        <end position="240"/>
    </location>
</feature>
<evidence type="ECO:0000256" key="3">
    <source>
        <dbReference type="ARBA" id="ARBA00022527"/>
    </source>
</evidence>
<sequence length="267" mass="29426">MYLQMLVYEFMCNGTLRNWLSANCKGTLSFATRLEIILGAAKGILYLHTEAHPPIFHRDIKASNILLDSKMTAKVADFGLSRLAPVQDDEGVLPNHVSTIVKGTPGYLDPEYFLTRKLTDKSDVYSLGVVFLEILTGMRPISHGKNIVREVNLAHGSEKMFSVMDSTMGSYPSECVEKFVALALKCCEDKPEDRPSMLDVVRELETIQSILNLMPDMDADSVDSKAKFNEPKTSSSFSDCTSKDAFLSSSNVSGAYSISGVSLSMPR</sequence>
<dbReference type="Gene3D" id="1.10.510.10">
    <property type="entry name" value="Transferase(Phosphotransferase) domain 1"/>
    <property type="match status" value="1"/>
</dbReference>
<dbReference type="PANTHER" id="PTHR45974:SF216">
    <property type="entry name" value="PROTEIN KINASE DOMAIN-CONTAINING PROTEIN"/>
    <property type="match status" value="1"/>
</dbReference>
<dbReference type="PANTHER" id="PTHR45974">
    <property type="entry name" value="RECEPTOR-LIKE PROTEIN 55"/>
    <property type="match status" value="1"/>
</dbReference>